<keyword evidence="8" id="KW-1185">Reference proteome</keyword>
<dbReference type="PROSITE" id="PS51071">
    <property type="entry name" value="HTH_RPIR"/>
    <property type="match status" value="1"/>
</dbReference>
<dbReference type="SUPFAM" id="SSF53697">
    <property type="entry name" value="SIS domain"/>
    <property type="match status" value="1"/>
</dbReference>
<feature type="compositionally biased region" description="Polar residues" evidence="4">
    <location>
        <begin position="13"/>
        <end position="24"/>
    </location>
</feature>
<dbReference type="Gene3D" id="1.10.10.10">
    <property type="entry name" value="Winged helix-like DNA-binding domain superfamily/Winged helix DNA-binding domain"/>
    <property type="match status" value="1"/>
</dbReference>
<dbReference type="InterPro" id="IPR046348">
    <property type="entry name" value="SIS_dom_sf"/>
</dbReference>
<dbReference type="Pfam" id="PF01380">
    <property type="entry name" value="SIS"/>
    <property type="match status" value="1"/>
</dbReference>
<dbReference type="CDD" id="cd05013">
    <property type="entry name" value="SIS_RpiR"/>
    <property type="match status" value="1"/>
</dbReference>
<evidence type="ECO:0000256" key="1">
    <source>
        <dbReference type="ARBA" id="ARBA00023015"/>
    </source>
</evidence>
<dbReference type="Gene3D" id="3.40.50.10490">
    <property type="entry name" value="Glucose-6-phosphate isomerase like protein, domain 1"/>
    <property type="match status" value="1"/>
</dbReference>
<dbReference type="GO" id="GO:0003677">
    <property type="term" value="F:DNA binding"/>
    <property type="evidence" value="ECO:0007669"/>
    <property type="project" value="UniProtKB-KW"/>
</dbReference>
<sequence length="347" mass="37851">MTRCRRKAEAPTSPRSPWPSQTDMTRCGRMRAPPTYIEKTSIKIFRDQTTKSGDRMTHFEGSIFERIRSSMEQMRPSERKVADYILNQPEKAISQGISAMAADSGISDPTVLRFCRAIGYDGFQDFKLGLAQSIAIGTPGVHQGIEPDDRAPTLAAKICALTVSAVNDLAKKVDWDQVDRAIDVLAAAARIEFHGAGASGAVAIDAQHKFFRLNVPVVAYVDPHMQIMSAASLNCGDALVSFSYTGRAREVVNAARLAREREASVVAVTTAGTALAEIASHPICLPLIEDTEQYTPMTSRLLQLVIVDILEAGVALRRGPSLSPHLRRLKEALMHARLEVSPAGERE</sequence>
<evidence type="ECO:0000313" key="7">
    <source>
        <dbReference type="EMBL" id="PKU25275.1"/>
    </source>
</evidence>
<dbReference type="InterPro" id="IPR001347">
    <property type="entry name" value="SIS_dom"/>
</dbReference>
<proteinExistence type="predicted"/>
<dbReference type="GO" id="GO:1901135">
    <property type="term" value="P:carbohydrate derivative metabolic process"/>
    <property type="evidence" value="ECO:0007669"/>
    <property type="project" value="InterPro"/>
</dbReference>
<feature type="domain" description="HTH rpiR-type" evidence="5">
    <location>
        <begin position="61"/>
        <end position="137"/>
    </location>
</feature>
<dbReference type="PANTHER" id="PTHR30514:SF1">
    <property type="entry name" value="HTH-TYPE TRANSCRIPTIONAL REGULATOR HEXR-RELATED"/>
    <property type="match status" value="1"/>
</dbReference>
<protein>
    <submittedName>
        <fullName evidence="7">Transcriptional regulator HexR</fullName>
    </submittedName>
</protein>
<dbReference type="PANTHER" id="PTHR30514">
    <property type="entry name" value="GLUCOKINASE"/>
    <property type="match status" value="1"/>
</dbReference>
<evidence type="ECO:0000256" key="3">
    <source>
        <dbReference type="ARBA" id="ARBA00023163"/>
    </source>
</evidence>
<keyword evidence="2" id="KW-0238">DNA-binding</keyword>
<dbReference type="NCBIfam" id="NF008451">
    <property type="entry name" value="PRK11302.1"/>
    <property type="match status" value="1"/>
</dbReference>
<comment type="caution">
    <text evidence="7">The sequence shown here is derived from an EMBL/GenBank/DDBJ whole genome shotgun (WGS) entry which is preliminary data.</text>
</comment>
<dbReference type="AlphaFoldDB" id="A0A2N3PY28"/>
<keyword evidence="1" id="KW-0805">Transcription regulation</keyword>
<dbReference type="InterPro" id="IPR047640">
    <property type="entry name" value="RpiR-like"/>
</dbReference>
<dbReference type="Proteomes" id="UP000233293">
    <property type="component" value="Unassembled WGS sequence"/>
</dbReference>
<evidence type="ECO:0000313" key="8">
    <source>
        <dbReference type="Proteomes" id="UP000233293"/>
    </source>
</evidence>
<organism evidence="7 8">
    <name type="scientific">Telmatospirillum siberiense</name>
    <dbReference type="NCBI Taxonomy" id="382514"/>
    <lineage>
        <taxon>Bacteria</taxon>
        <taxon>Pseudomonadati</taxon>
        <taxon>Pseudomonadota</taxon>
        <taxon>Alphaproteobacteria</taxon>
        <taxon>Rhodospirillales</taxon>
        <taxon>Rhodospirillaceae</taxon>
        <taxon>Telmatospirillum</taxon>
    </lineage>
</organism>
<dbReference type="SUPFAM" id="SSF46689">
    <property type="entry name" value="Homeodomain-like"/>
    <property type="match status" value="1"/>
</dbReference>
<dbReference type="Pfam" id="PF01418">
    <property type="entry name" value="HTH_6"/>
    <property type="match status" value="1"/>
</dbReference>
<gene>
    <name evidence="7" type="ORF">CWS72_06645</name>
</gene>
<accession>A0A2N3PY28</accession>
<dbReference type="EMBL" id="PIUM01000005">
    <property type="protein sequence ID" value="PKU25275.1"/>
    <property type="molecule type" value="Genomic_DNA"/>
</dbReference>
<name>A0A2N3PY28_9PROT</name>
<dbReference type="GO" id="GO:0097367">
    <property type="term" value="F:carbohydrate derivative binding"/>
    <property type="evidence" value="ECO:0007669"/>
    <property type="project" value="InterPro"/>
</dbReference>
<dbReference type="PROSITE" id="PS51464">
    <property type="entry name" value="SIS"/>
    <property type="match status" value="1"/>
</dbReference>
<evidence type="ECO:0000256" key="2">
    <source>
        <dbReference type="ARBA" id="ARBA00023125"/>
    </source>
</evidence>
<dbReference type="InterPro" id="IPR036388">
    <property type="entry name" value="WH-like_DNA-bd_sf"/>
</dbReference>
<feature type="domain" description="SIS" evidence="6">
    <location>
        <begin position="181"/>
        <end position="320"/>
    </location>
</feature>
<evidence type="ECO:0000259" key="6">
    <source>
        <dbReference type="PROSITE" id="PS51464"/>
    </source>
</evidence>
<dbReference type="InterPro" id="IPR009057">
    <property type="entry name" value="Homeodomain-like_sf"/>
</dbReference>
<evidence type="ECO:0000256" key="4">
    <source>
        <dbReference type="SAM" id="MobiDB-lite"/>
    </source>
</evidence>
<dbReference type="GO" id="GO:0003700">
    <property type="term" value="F:DNA-binding transcription factor activity"/>
    <property type="evidence" value="ECO:0007669"/>
    <property type="project" value="InterPro"/>
</dbReference>
<evidence type="ECO:0000259" key="5">
    <source>
        <dbReference type="PROSITE" id="PS51071"/>
    </source>
</evidence>
<keyword evidence="3" id="KW-0804">Transcription</keyword>
<feature type="region of interest" description="Disordered" evidence="4">
    <location>
        <begin position="1"/>
        <end position="30"/>
    </location>
</feature>
<reference evidence="8" key="1">
    <citation type="submission" date="2017-12" db="EMBL/GenBank/DDBJ databases">
        <title>Draft genome sequence of Telmatospirillum siberiense 26-4b1T, an acidotolerant peatland alphaproteobacterium potentially involved in sulfur cycling.</title>
        <authorList>
            <person name="Hausmann B."/>
            <person name="Pjevac P."/>
            <person name="Schreck K."/>
            <person name="Herbold C.W."/>
            <person name="Daims H."/>
            <person name="Wagner M."/>
            <person name="Pester M."/>
            <person name="Loy A."/>
        </authorList>
    </citation>
    <scope>NUCLEOTIDE SEQUENCE [LARGE SCALE GENOMIC DNA]</scope>
    <source>
        <strain evidence="8">26-4b1</strain>
    </source>
</reference>
<dbReference type="InterPro" id="IPR035472">
    <property type="entry name" value="RpiR-like_SIS"/>
</dbReference>
<dbReference type="InterPro" id="IPR000281">
    <property type="entry name" value="HTH_RpiR"/>
</dbReference>